<feature type="region of interest" description="Disordered" evidence="1">
    <location>
        <begin position="357"/>
        <end position="378"/>
    </location>
</feature>
<gene>
    <name evidence="5" type="ORF">LLUT_LOCUS10876</name>
</gene>
<keyword evidence="6" id="KW-1185">Reference proteome</keyword>
<accession>A0AAV1WKB3</accession>
<dbReference type="InterPro" id="IPR025486">
    <property type="entry name" value="DUF4378"/>
</dbReference>
<feature type="compositionally biased region" description="Polar residues" evidence="1">
    <location>
        <begin position="357"/>
        <end position="368"/>
    </location>
</feature>
<dbReference type="PANTHER" id="PTHR46634">
    <property type="entry name" value="M REDUCTASE II SUBUNIT GAMMA, PUTATIVE (DUF3741)-RELATED"/>
    <property type="match status" value="1"/>
</dbReference>
<dbReference type="AlphaFoldDB" id="A0AAV1WKB3"/>
<feature type="compositionally biased region" description="Basic and acidic residues" evidence="1">
    <location>
        <begin position="839"/>
        <end position="848"/>
    </location>
</feature>
<reference evidence="5 6" key="1">
    <citation type="submission" date="2024-03" db="EMBL/GenBank/DDBJ databases">
        <authorList>
            <person name="Martinez-Hernandez J."/>
        </authorList>
    </citation>
    <scope>NUCLEOTIDE SEQUENCE [LARGE SCALE GENOMIC DNA]</scope>
</reference>
<feature type="compositionally biased region" description="Basic and acidic residues" evidence="1">
    <location>
        <begin position="131"/>
        <end position="140"/>
    </location>
</feature>
<dbReference type="InterPro" id="IPR022212">
    <property type="entry name" value="DUF3741"/>
</dbReference>
<feature type="compositionally biased region" description="Polar residues" evidence="1">
    <location>
        <begin position="621"/>
        <end position="635"/>
    </location>
</feature>
<organism evidence="5 6">
    <name type="scientific">Lupinus luteus</name>
    <name type="common">European yellow lupine</name>
    <dbReference type="NCBI Taxonomy" id="3873"/>
    <lineage>
        <taxon>Eukaryota</taxon>
        <taxon>Viridiplantae</taxon>
        <taxon>Streptophyta</taxon>
        <taxon>Embryophyta</taxon>
        <taxon>Tracheophyta</taxon>
        <taxon>Spermatophyta</taxon>
        <taxon>Magnoliopsida</taxon>
        <taxon>eudicotyledons</taxon>
        <taxon>Gunneridae</taxon>
        <taxon>Pentapetalae</taxon>
        <taxon>rosids</taxon>
        <taxon>fabids</taxon>
        <taxon>Fabales</taxon>
        <taxon>Fabaceae</taxon>
        <taxon>Papilionoideae</taxon>
        <taxon>50 kb inversion clade</taxon>
        <taxon>genistoids sensu lato</taxon>
        <taxon>core genistoids</taxon>
        <taxon>Genisteae</taxon>
        <taxon>Lupinus</taxon>
    </lineage>
</organism>
<proteinExistence type="predicted"/>
<feature type="domain" description="DUF3741" evidence="4">
    <location>
        <begin position="110"/>
        <end position="125"/>
    </location>
</feature>
<evidence type="ECO:0000259" key="3">
    <source>
        <dbReference type="Pfam" id="PF14309"/>
    </source>
</evidence>
<dbReference type="PANTHER" id="PTHR46634:SF3">
    <property type="entry name" value="M REDUCTASE II SUBUNIT GAMMA, PUTATIVE (DUF3741)-RELATED"/>
    <property type="match status" value="1"/>
</dbReference>
<evidence type="ECO:0000313" key="6">
    <source>
        <dbReference type="Proteomes" id="UP001497480"/>
    </source>
</evidence>
<sequence>MNGAQRRKIHNVEKPVPGCLGRMVNIFDFTPAATGNRLLTDKPHRDASSLSQSQSDVARAINSTFGDHLQDKMIVSDSMKATPKKKISGTPIKMLIDQEMSKEIVSKHNPPNVVAKLMGLDALPQGESNLAEERSRRGDYSQRMCGHSGTPFKHWKLEDRFMDKEVLHEVHPGTEQIAYKDVYDIWLQSRRKSNVRDKTPEREKWTEDVNAEKMALVYQKFMEAKHLSTDERLRRSKEFDEALEVLSSNNDLLIRLLDSPNLYELQSTQLVETKRITVLKPSKMVDNEKPCGKGKNDKQIKKPENVCQAAAWENNSPGYSPACQKVDKFPVQPTRIVVLKPTSGKTQEIKAVASPTISSPRNMQNGNFYQGPEDSGALEPREDAQEITQQMHESLRSHPRDETFYSSVFSNGYTGDESSFEKSDNEYTAGNLSDLEVMSPSPRHSWDYINRCDSPYSSSPFSRASCSPESSVCREAKKRLSERWAIMSSNMGAQEQRHLWRSSTLGEMLALSDIKKSVISEVEGISKEQEPSELVSCSRNFSEEICMDGSPKNLPRSKSVPVSSTAYETRLSSEVCDHDASSKTHVSKELTKSKSMKSSFKGKVTSFLFSRNKKSTKEKSPLSQSKDGSQSNVSETSVFPVNSLGVRRDAISQGFNSSALRECSLPDLYESSGRNLSDSVSKGKGIISLEPGLTVSKTMVPQISSENQDQPSPISVLEPPFEDDNAAHESLHFMKGGQLGSWVSPKSNLIDKSPPIESIARTLSSDDSCAEVSSPYPLNPSLASLDTKVEEQDLLFLVEKLLSAAGLDDQVQSDSFYTKWHSLESALDPSLRDTYANPNDKEPQPLHEAKRRQRRSNQKLVFDCVNVAVMEITGYGSQKFLMDRLCSRGHSRVPVPEGETPLLVDLIVAQIKELISGGLRSVWVDCGDSNSLVLESVVRKEVVGKGWVECMELEMDILVKEIERKLLEELVEDAVVDLTGRA</sequence>
<feature type="domain" description="DUF3741" evidence="2">
    <location>
        <begin position="219"/>
        <end position="261"/>
    </location>
</feature>
<evidence type="ECO:0000259" key="2">
    <source>
        <dbReference type="Pfam" id="PF12552"/>
    </source>
</evidence>
<evidence type="ECO:0008006" key="7">
    <source>
        <dbReference type="Google" id="ProtNLM"/>
    </source>
</evidence>
<evidence type="ECO:0000256" key="1">
    <source>
        <dbReference type="SAM" id="MobiDB-lite"/>
    </source>
</evidence>
<feature type="region of interest" description="Disordered" evidence="1">
    <location>
        <begin position="126"/>
        <end position="145"/>
    </location>
</feature>
<comment type="caution">
    <text evidence="5">The sequence shown here is derived from an EMBL/GenBank/DDBJ whole genome shotgun (WGS) entry which is preliminary data.</text>
</comment>
<feature type="region of interest" description="Disordered" evidence="1">
    <location>
        <begin position="830"/>
        <end position="854"/>
    </location>
</feature>
<feature type="domain" description="DUF4378" evidence="3">
    <location>
        <begin position="798"/>
        <end position="973"/>
    </location>
</feature>
<dbReference type="Pfam" id="PF12552">
    <property type="entry name" value="DUF3741"/>
    <property type="match status" value="1"/>
</dbReference>
<dbReference type="Proteomes" id="UP001497480">
    <property type="component" value="Unassembled WGS sequence"/>
</dbReference>
<dbReference type="EMBL" id="CAXHTB010000007">
    <property type="protein sequence ID" value="CAL0309816.1"/>
    <property type="molecule type" value="Genomic_DNA"/>
</dbReference>
<evidence type="ECO:0000313" key="5">
    <source>
        <dbReference type="EMBL" id="CAL0309816.1"/>
    </source>
</evidence>
<name>A0AAV1WKB3_LUPLU</name>
<dbReference type="Pfam" id="PF14309">
    <property type="entry name" value="DUF4378"/>
    <property type="match status" value="1"/>
</dbReference>
<dbReference type="Pfam" id="PF14383">
    <property type="entry name" value="VARLMGL"/>
    <property type="match status" value="1"/>
</dbReference>
<protein>
    <recommendedName>
        <fullName evidence="7">DUF4378 domain-containing protein</fullName>
    </recommendedName>
</protein>
<feature type="region of interest" description="Disordered" evidence="1">
    <location>
        <begin position="615"/>
        <end position="635"/>
    </location>
</feature>
<evidence type="ECO:0000259" key="4">
    <source>
        <dbReference type="Pfam" id="PF14383"/>
    </source>
</evidence>
<dbReference type="InterPro" id="IPR032795">
    <property type="entry name" value="DUF3741-assoc"/>
</dbReference>